<dbReference type="Proteomes" id="UP000830167">
    <property type="component" value="Chromosome"/>
</dbReference>
<keyword evidence="7 8" id="KW-0472">Membrane</keyword>
<feature type="transmembrane region" description="Helical" evidence="8">
    <location>
        <begin position="106"/>
        <end position="126"/>
    </location>
</feature>
<dbReference type="PANTHER" id="PTHR32196:SF21">
    <property type="entry name" value="ABC TRANSPORTER PERMEASE PROTEIN YPHD-RELATED"/>
    <property type="match status" value="1"/>
</dbReference>
<gene>
    <name evidence="9" type="ORF">LSG31_21590</name>
</gene>
<keyword evidence="2" id="KW-0813">Transport</keyword>
<name>A0ABY4CIT0_9BACL</name>
<proteinExistence type="predicted"/>
<protein>
    <submittedName>
        <fullName evidence="9">Ribose ABC transporter permease</fullName>
    </submittedName>
</protein>
<dbReference type="PANTHER" id="PTHR32196">
    <property type="entry name" value="ABC TRANSPORTER PERMEASE PROTEIN YPHD-RELATED-RELATED"/>
    <property type="match status" value="1"/>
</dbReference>
<evidence type="ECO:0000313" key="9">
    <source>
        <dbReference type="EMBL" id="UOF90416.1"/>
    </source>
</evidence>
<keyword evidence="5 8" id="KW-0812">Transmembrane</keyword>
<evidence type="ECO:0000256" key="3">
    <source>
        <dbReference type="ARBA" id="ARBA00022475"/>
    </source>
</evidence>
<accession>A0ABY4CIT0</accession>
<organism evidence="9 10">
    <name type="scientific">Fodinisporobacter ferrooxydans</name>
    <dbReference type="NCBI Taxonomy" id="2901836"/>
    <lineage>
        <taxon>Bacteria</taxon>
        <taxon>Bacillati</taxon>
        <taxon>Bacillota</taxon>
        <taxon>Bacilli</taxon>
        <taxon>Bacillales</taxon>
        <taxon>Alicyclobacillaceae</taxon>
        <taxon>Fodinisporobacter</taxon>
    </lineage>
</organism>
<dbReference type="InterPro" id="IPR001851">
    <property type="entry name" value="ABC_transp_permease"/>
</dbReference>
<keyword evidence="4" id="KW-0997">Cell inner membrane</keyword>
<feature type="transmembrane region" description="Helical" evidence="8">
    <location>
        <begin position="174"/>
        <end position="196"/>
    </location>
</feature>
<sequence length="325" mass="34387">MEVVQEKSKNLNTKLESGVRLKNFFFNYGIIFAFIFLFVILSILSNSFLTFENIINVLRQISINAILAIGATFVILTAGIDLSVGSIVALAGIVTATFAQSGHSNLIISIVMGLAVGLFVGFINGFVTAKWKVAPFITTLGMMAVARGATFVYTGGQPVANLSQSFLQIGGGDIAKIPLPVIITVVVSIIFMVLLYKTKFGRYVYAIGGNENAAKISGIKVDKVKIWVYSISGLLAGLAGIILTSRVSSGLPQAGDGYELDAIAAVVIGGTSLMGGKGRLWGSLIGALLIGVLNNGLDLLNVSSYWQQIVKGCIIVAAVMIERKK</sequence>
<feature type="transmembrane region" description="Helical" evidence="8">
    <location>
        <begin position="61"/>
        <end position="94"/>
    </location>
</feature>
<evidence type="ECO:0000313" key="10">
    <source>
        <dbReference type="Proteomes" id="UP000830167"/>
    </source>
</evidence>
<evidence type="ECO:0000256" key="5">
    <source>
        <dbReference type="ARBA" id="ARBA00022692"/>
    </source>
</evidence>
<evidence type="ECO:0000256" key="4">
    <source>
        <dbReference type="ARBA" id="ARBA00022519"/>
    </source>
</evidence>
<comment type="subcellular location">
    <subcellularLocation>
        <location evidence="1">Cell membrane</location>
        <topology evidence="1">Multi-pass membrane protein</topology>
    </subcellularLocation>
</comment>
<feature type="transmembrane region" description="Helical" evidence="8">
    <location>
        <begin position="280"/>
        <end position="297"/>
    </location>
</feature>
<dbReference type="EMBL" id="CP089291">
    <property type="protein sequence ID" value="UOF90416.1"/>
    <property type="molecule type" value="Genomic_DNA"/>
</dbReference>
<feature type="transmembrane region" description="Helical" evidence="8">
    <location>
        <begin position="133"/>
        <end position="154"/>
    </location>
</feature>
<feature type="transmembrane region" description="Helical" evidence="8">
    <location>
        <begin position="25"/>
        <end position="49"/>
    </location>
</feature>
<evidence type="ECO:0000256" key="8">
    <source>
        <dbReference type="SAM" id="Phobius"/>
    </source>
</evidence>
<dbReference type="CDD" id="cd06579">
    <property type="entry name" value="TM_PBP1_transp_AraH_like"/>
    <property type="match status" value="1"/>
</dbReference>
<keyword evidence="10" id="KW-1185">Reference proteome</keyword>
<evidence type="ECO:0000256" key="7">
    <source>
        <dbReference type="ARBA" id="ARBA00023136"/>
    </source>
</evidence>
<reference evidence="9" key="1">
    <citation type="submission" date="2021-12" db="EMBL/GenBank/DDBJ databases">
        <title>Alicyclobacillaceae gen. nov., sp. nov., isolated from chalcocite enrichment system.</title>
        <authorList>
            <person name="Jiang Z."/>
        </authorList>
    </citation>
    <scope>NUCLEOTIDE SEQUENCE</scope>
    <source>
        <strain evidence="9">MYW30-H2</strain>
    </source>
</reference>
<dbReference type="RefSeq" id="WP_347437110.1">
    <property type="nucleotide sequence ID" value="NZ_CP089291.1"/>
</dbReference>
<keyword evidence="3" id="KW-1003">Cell membrane</keyword>
<evidence type="ECO:0000256" key="6">
    <source>
        <dbReference type="ARBA" id="ARBA00022989"/>
    </source>
</evidence>
<feature type="transmembrane region" description="Helical" evidence="8">
    <location>
        <begin position="226"/>
        <end position="245"/>
    </location>
</feature>
<evidence type="ECO:0000256" key="1">
    <source>
        <dbReference type="ARBA" id="ARBA00004651"/>
    </source>
</evidence>
<keyword evidence="6 8" id="KW-1133">Transmembrane helix</keyword>
<dbReference type="Pfam" id="PF02653">
    <property type="entry name" value="BPD_transp_2"/>
    <property type="match status" value="1"/>
</dbReference>
<evidence type="ECO:0000256" key="2">
    <source>
        <dbReference type="ARBA" id="ARBA00022448"/>
    </source>
</evidence>